<comment type="caution">
    <text evidence="2">The sequence shown here is derived from an EMBL/GenBank/DDBJ whole genome shotgun (WGS) entry which is preliminary data.</text>
</comment>
<gene>
    <name evidence="2" type="ORF">P7M15_01645</name>
</gene>
<name>A0AAW6Q720_9PAST</name>
<keyword evidence="1" id="KW-0472">Membrane</keyword>
<protein>
    <recommendedName>
        <fullName evidence="4">Type II secretory pathway, component PulJ</fullName>
    </recommendedName>
</protein>
<proteinExistence type="predicted"/>
<dbReference type="EMBL" id="JARQTW010000002">
    <property type="protein sequence ID" value="MDG2949231.1"/>
    <property type="molecule type" value="Genomic_DNA"/>
</dbReference>
<evidence type="ECO:0000256" key="1">
    <source>
        <dbReference type="SAM" id="Phobius"/>
    </source>
</evidence>
<accession>A0AAW6Q720</accession>
<sequence>MSGIKYRGQTLLALMLSLALSSFLLSVVLSFYGYIQRQNHDVLRKLQLQTELQRVLQTLGRDIRRAGFRALSEGSIQNNLSLFELDETGTAVTIGQSTNSPLNSCVLFFYDVNGNGCIGANNKGKSCVMNGKNSASEISTELFGYRLNDNMIESRQTYKSSISQTCKQEECRSYIQPEACNSSGWTDLLDDKTYRITALTFDWIEQGLGIQVYLAGQFVNYPQIQYETGIVIPLLNQGEWQ</sequence>
<organism evidence="2 3">
    <name type="scientific">Exercitatus varius</name>
    <dbReference type="NCBI Taxonomy" id="67857"/>
    <lineage>
        <taxon>Bacteria</taxon>
        <taxon>Pseudomonadati</taxon>
        <taxon>Pseudomonadota</taxon>
        <taxon>Gammaproteobacteria</taxon>
        <taxon>Pasteurellales</taxon>
        <taxon>Pasteurellaceae</taxon>
        <taxon>Exercitatus</taxon>
    </lineage>
</organism>
<evidence type="ECO:0000313" key="3">
    <source>
        <dbReference type="Proteomes" id="UP001214976"/>
    </source>
</evidence>
<keyword evidence="1" id="KW-1133">Transmembrane helix</keyword>
<dbReference type="Proteomes" id="UP001214976">
    <property type="component" value="Unassembled WGS sequence"/>
</dbReference>
<dbReference type="PIRSF" id="PIRSF004525">
    <property type="entry name" value="Pilin_peptidase-dep_B_prd"/>
    <property type="match status" value="1"/>
</dbReference>
<dbReference type="RefSeq" id="WP_317476527.1">
    <property type="nucleotide sequence ID" value="NZ_JARQTW010000002.1"/>
</dbReference>
<evidence type="ECO:0000313" key="2">
    <source>
        <dbReference type="EMBL" id="MDG2949231.1"/>
    </source>
</evidence>
<evidence type="ECO:0008006" key="4">
    <source>
        <dbReference type="Google" id="ProtNLM"/>
    </source>
</evidence>
<reference evidence="2" key="1">
    <citation type="submission" date="2023-03" db="EMBL/GenBank/DDBJ databases">
        <title>Classification of Bisgaard taxon 6 and taxon 10 as Exercitatus varius gen. nov., spec. nov.</title>
        <authorList>
            <person name="Christensen H."/>
        </authorList>
    </citation>
    <scope>NUCLEOTIDE SEQUENCE</scope>
    <source>
        <strain evidence="2">86116</strain>
    </source>
</reference>
<feature type="transmembrane region" description="Helical" evidence="1">
    <location>
        <begin position="12"/>
        <end position="35"/>
    </location>
</feature>
<keyword evidence="1" id="KW-0812">Transmembrane</keyword>
<dbReference type="InterPro" id="IPR016419">
    <property type="entry name" value="Prepilin_Pept-dep_B_prd"/>
</dbReference>
<dbReference type="AlphaFoldDB" id="A0AAW6Q720"/>